<evidence type="ECO:0000259" key="3">
    <source>
        <dbReference type="PROSITE" id="PS51462"/>
    </source>
</evidence>
<protein>
    <recommendedName>
        <fullName evidence="3">Nudix hydrolase domain-containing protein</fullName>
    </recommendedName>
</protein>
<keyword evidence="5" id="KW-1185">Reference proteome</keyword>
<dbReference type="InterPro" id="IPR015797">
    <property type="entry name" value="NUDIX_hydrolase-like_dom_sf"/>
</dbReference>
<comment type="caution">
    <text evidence="4">The sequence shown here is derived from an EMBL/GenBank/DDBJ whole genome shotgun (WGS) entry which is preliminary data.</text>
</comment>
<keyword evidence="2" id="KW-0378">Hydrolase</keyword>
<proteinExistence type="predicted"/>
<dbReference type="InterPro" id="IPR020084">
    <property type="entry name" value="NUDIX_hydrolase_CS"/>
</dbReference>
<name>A0ABQ3ZBW5_9ACTN</name>
<dbReference type="PROSITE" id="PS00893">
    <property type="entry name" value="NUDIX_BOX"/>
    <property type="match status" value="1"/>
</dbReference>
<accession>A0ABQ3ZBW5</accession>
<gene>
    <name evidence="4" type="ORF">Adu01nite_86790</name>
</gene>
<comment type="cofactor">
    <cofactor evidence="1">
        <name>Mg(2+)</name>
        <dbReference type="ChEBI" id="CHEBI:18420"/>
    </cofactor>
</comment>
<dbReference type="PANTHER" id="PTHR43046:SF16">
    <property type="entry name" value="ADP-RIBOSE PYROPHOSPHATASE YJHB-RELATED"/>
    <property type="match status" value="1"/>
</dbReference>
<dbReference type="PROSITE" id="PS51462">
    <property type="entry name" value="NUDIX"/>
    <property type="match status" value="1"/>
</dbReference>
<evidence type="ECO:0000256" key="1">
    <source>
        <dbReference type="ARBA" id="ARBA00001946"/>
    </source>
</evidence>
<organism evidence="4 5">
    <name type="scientific">Paractinoplanes durhamensis</name>
    <dbReference type="NCBI Taxonomy" id="113563"/>
    <lineage>
        <taxon>Bacteria</taxon>
        <taxon>Bacillati</taxon>
        <taxon>Actinomycetota</taxon>
        <taxon>Actinomycetes</taxon>
        <taxon>Micromonosporales</taxon>
        <taxon>Micromonosporaceae</taxon>
        <taxon>Paractinoplanes</taxon>
    </lineage>
</organism>
<dbReference type="EMBL" id="BOML01000077">
    <property type="protein sequence ID" value="GIE07329.1"/>
    <property type="molecule type" value="Genomic_DNA"/>
</dbReference>
<dbReference type="InterPro" id="IPR000086">
    <property type="entry name" value="NUDIX_hydrolase_dom"/>
</dbReference>
<evidence type="ECO:0000313" key="4">
    <source>
        <dbReference type="EMBL" id="GIE07329.1"/>
    </source>
</evidence>
<sequence>MTPLHPVDVFLVLTRGDEILLALRSGTGYADGLWNLPSGKLEHEEDARTAMIREAHEEIGLHLVVEEVHLASTIHHRNPTGTTRVGLVFTTAHDPATHGIPLNAEPHKCAGIAWFRLDELPPDTDRYSVACVQAFRDNVPFALSGFTETP</sequence>
<dbReference type="Proteomes" id="UP000637628">
    <property type="component" value="Unassembled WGS sequence"/>
</dbReference>
<evidence type="ECO:0000256" key="2">
    <source>
        <dbReference type="ARBA" id="ARBA00022801"/>
    </source>
</evidence>
<reference evidence="4 5" key="1">
    <citation type="submission" date="2021-01" db="EMBL/GenBank/DDBJ databases">
        <title>Whole genome shotgun sequence of Actinoplanes durhamensis NBRC 14914.</title>
        <authorList>
            <person name="Komaki H."/>
            <person name="Tamura T."/>
        </authorList>
    </citation>
    <scope>NUCLEOTIDE SEQUENCE [LARGE SCALE GENOMIC DNA]</scope>
    <source>
        <strain evidence="4 5">NBRC 14914</strain>
    </source>
</reference>
<evidence type="ECO:0000313" key="5">
    <source>
        <dbReference type="Proteomes" id="UP000637628"/>
    </source>
</evidence>
<dbReference type="RefSeq" id="WP_203735174.1">
    <property type="nucleotide sequence ID" value="NZ_BAAATX010000061.1"/>
</dbReference>
<dbReference type="PANTHER" id="PTHR43046">
    <property type="entry name" value="GDP-MANNOSE MANNOSYL HYDROLASE"/>
    <property type="match status" value="1"/>
</dbReference>
<feature type="domain" description="Nudix hydrolase" evidence="3">
    <location>
        <begin position="3"/>
        <end position="137"/>
    </location>
</feature>
<dbReference type="Gene3D" id="3.90.79.10">
    <property type="entry name" value="Nucleoside Triphosphate Pyrophosphohydrolase"/>
    <property type="match status" value="1"/>
</dbReference>
<dbReference type="SUPFAM" id="SSF55811">
    <property type="entry name" value="Nudix"/>
    <property type="match status" value="1"/>
</dbReference>
<dbReference type="Pfam" id="PF00293">
    <property type="entry name" value="NUDIX"/>
    <property type="match status" value="1"/>
</dbReference>